<protein>
    <submittedName>
        <fullName evidence="2">Putative secreted peptide</fullName>
    </submittedName>
</protein>
<sequence>MTFGIVGPHHLVSLLLSQVLALPERSLIDKNRYAPFASTSSPYTQSSGVTVNVNLPFFSSSTVPSNLLYDNL</sequence>
<evidence type="ECO:0000256" key="1">
    <source>
        <dbReference type="SAM" id="SignalP"/>
    </source>
</evidence>
<name>A0A2M3ZSU9_9DIPT</name>
<organism evidence="2">
    <name type="scientific">Anopheles braziliensis</name>
    <dbReference type="NCBI Taxonomy" id="58242"/>
    <lineage>
        <taxon>Eukaryota</taxon>
        <taxon>Metazoa</taxon>
        <taxon>Ecdysozoa</taxon>
        <taxon>Arthropoda</taxon>
        <taxon>Hexapoda</taxon>
        <taxon>Insecta</taxon>
        <taxon>Pterygota</taxon>
        <taxon>Neoptera</taxon>
        <taxon>Endopterygota</taxon>
        <taxon>Diptera</taxon>
        <taxon>Nematocera</taxon>
        <taxon>Culicoidea</taxon>
        <taxon>Culicidae</taxon>
        <taxon>Anophelinae</taxon>
        <taxon>Anopheles</taxon>
    </lineage>
</organism>
<dbReference type="EMBL" id="GGFM01010896">
    <property type="protein sequence ID" value="MBW31647.1"/>
    <property type="molecule type" value="Transcribed_RNA"/>
</dbReference>
<feature type="signal peptide" evidence="1">
    <location>
        <begin position="1"/>
        <end position="21"/>
    </location>
</feature>
<proteinExistence type="predicted"/>
<reference evidence="2" key="1">
    <citation type="submission" date="2018-01" db="EMBL/GenBank/DDBJ databases">
        <title>An insight into the sialome of Amazonian anophelines.</title>
        <authorList>
            <person name="Ribeiro J.M."/>
            <person name="Scarpassa V."/>
            <person name="Calvo E."/>
        </authorList>
    </citation>
    <scope>NUCLEOTIDE SEQUENCE</scope>
    <source>
        <tissue evidence="2">Salivary glands</tissue>
    </source>
</reference>
<accession>A0A2M3ZSU9</accession>
<feature type="chain" id="PRO_5014817987" evidence="1">
    <location>
        <begin position="22"/>
        <end position="72"/>
    </location>
</feature>
<dbReference type="AlphaFoldDB" id="A0A2M3ZSU9"/>
<keyword evidence="1" id="KW-0732">Signal</keyword>
<evidence type="ECO:0000313" key="2">
    <source>
        <dbReference type="EMBL" id="MBW31647.1"/>
    </source>
</evidence>